<proteinExistence type="predicted"/>
<keyword evidence="1" id="KW-0472">Membrane</keyword>
<dbReference type="Gene3D" id="3.40.50.1820">
    <property type="entry name" value="alpha/beta hydrolase"/>
    <property type="match status" value="1"/>
</dbReference>
<reference evidence="2" key="1">
    <citation type="submission" date="2023-07" db="EMBL/GenBank/DDBJ databases">
        <title>Sorghum-associated microbial communities from plants grown in Nebraska, USA.</title>
        <authorList>
            <person name="Schachtman D."/>
        </authorList>
    </citation>
    <scope>NUCLEOTIDE SEQUENCE</scope>
    <source>
        <strain evidence="2">BE80</strain>
    </source>
</reference>
<keyword evidence="1" id="KW-0812">Transmembrane</keyword>
<dbReference type="Proteomes" id="UP001254832">
    <property type="component" value="Unassembled WGS sequence"/>
</dbReference>
<feature type="transmembrane region" description="Helical" evidence="1">
    <location>
        <begin position="31"/>
        <end position="53"/>
    </location>
</feature>
<dbReference type="RefSeq" id="WP_310140883.1">
    <property type="nucleotide sequence ID" value="NZ_JAVDTR010000008.1"/>
</dbReference>
<evidence type="ECO:0000256" key="1">
    <source>
        <dbReference type="SAM" id="Phobius"/>
    </source>
</evidence>
<dbReference type="SUPFAM" id="SSF53474">
    <property type="entry name" value="alpha/beta-Hydrolases"/>
    <property type="match status" value="1"/>
</dbReference>
<feature type="transmembrane region" description="Helical" evidence="1">
    <location>
        <begin position="118"/>
        <end position="140"/>
    </location>
</feature>
<dbReference type="EMBL" id="JAVDTR010000008">
    <property type="protein sequence ID" value="MDR6724524.1"/>
    <property type="molecule type" value="Genomic_DNA"/>
</dbReference>
<dbReference type="GO" id="GO:0016787">
    <property type="term" value="F:hydrolase activity"/>
    <property type="evidence" value="ECO:0007669"/>
    <property type="project" value="UniProtKB-KW"/>
</dbReference>
<dbReference type="AlphaFoldDB" id="A0AAP5H1D8"/>
<name>A0AAP5H1D8_PAEAM</name>
<comment type="caution">
    <text evidence="2">The sequence shown here is derived from an EMBL/GenBank/DDBJ whole genome shotgun (WGS) entry which is preliminary data.</text>
</comment>
<gene>
    <name evidence="2" type="ORF">J2W91_002992</name>
</gene>
<dbReference type="InterPro" id="IPR029058">
    <property type="entry name" value="AB_hydrolase_fold"/>
</dbReference>
<protein>
    <submittedName>
        <fullName evidence="2">Dienelactone hydrolase</fullName>
    </submittedName>
</protein>
<evidence type="ECO:0000313" key="3">
    <source>
        <dbReference type="Proteomes" id="UP001254832"/>
    </source>
</evidence>
<keyword evidence="2" id="KW-0378">Hydrolase</keyword>
<feature type="transmembrane region" description="Helical" evidence="1">
    <location>
        <begin position="65"/>
        <end position="88"/>
    </location>
</feature>
<sequence>MENTGVTAEETTNKRPLFSIKKKRIPSLTPGWKGAVAALSIVTLLIYFIQAYYYLGSRGASDYWIGSLLFLFATLALTGILTGLLHWGKKLPSRYVWAMLTSLLLLLISLLGPIPLTLLITVCILISCSVLGALLYRFISGVYREARTWKKVRAAASAAITLVFVCMLGYWIVSEGQKEFAAPYPLQTVKPAEAYTTLLTNPAEPGTASVKSLTYGSHSTYRDDLSTEMMLTTKSVDGSAFVGDWTKRRTSTFGFGAGAMPLNGTVWYPEGDGPFPLVLIVHGNHLATKYSDPGYAYLGELLASRGHIVVSIDENFLNSSPFNELFVFKPLQGENRARGWLLLEHLKVWEGWNNARNNPFYNKVDMEKIALIGHSRGAEAVTTAAAYNKMTSYPENANIKFDYNFNIRSIVSIAGTDGQYKPAGQPMSLKDVNYLALHGTHDMDVTSFVGTSQYYRTEFTDRSSEFFKSYVYIYGANHGQFNTEWGKHDGVGLGNKLFNTAGLLPQDQQLQAAKVLISSFLEATLQENTSYQMVFQDLGYARDWLPETMYISNYWDANTLTISSYDEDSDPGTTTLPGGSLKGEGLKTWKEQNVEMGHTTDPYNAVALEWDQTATSSTPVYRVILPDQGIDISNQSSIVFSIANTETDHDVDGADAPVEITVVVEDDLGNTSRLPLSSVSPLLPMFEAALAKSPFALFKTTKEPVFQNYAFQLADFIAMNPDLNPEQIRKISFVFDQSEKGSIMIRDIGIQ</sequence>
<accession>A0AAP5H1D8</accession>
<evidence type="ECO:0000313" key="2">
    <source>
        <dbReference type="EMBL" id="MDR6724524.1"/>
    </source>
</evidence>
<feature type="transmembrane region" description="Helical" evidence="1">
    <location>
        <begin position="152"/>
        <end position="173"/>
    </location>
</feature>
<organism evidence="2 3">
    <name type="scientific">Paenibacillus amylolyticus</name>
    <dbReference type="NCBI Taxonomy" id="1451"/>
    <lineage>
        <taxon>Bacteria</taxon>
        <taxon>Bacillati</taxon>
        <taxon>Bacillota</taxon>
        <taxon>Bacilli</taxon>
        <taxon>Bacillales</taxon>
        <taxon>Paenibacillaceae</taxon>
        <taxon>Paenibacillus</taxon>
    </lineage>
</organism>
<keyword evidence="1" id="KW-1133">Transmembrane helix</keyword>
<feature type="transmembrane region" description="Helical" evidence="1">
    <location>
        <begin position="95"/>
        <end position="112"/>
    </location>
</feature>